<name>A0AAW3A889_9TRYP</name>
<reference evidence="1 2" key="1">
    <citation type="submission" date="2024-02" db="EMBL/GenBank/DDBJ databases">
        <title>FIRST GENOME SEQUENCES OF Leishmania (Viannia) shawi, Leishmania (Viannia) lindenbergi AND Leishmania (Viannia) utingensis.</title>
        <authorList>
            <person name="Resadore F."/>
            <person name="Custodio M.G.F."/>
            <person name="Boite M.C."/>
            <person name="Cupolillo E."/>
            <person name="Ferreira G.E.M."/>
        </authorList>
    </citation>
    <scope>NUCLEOTIDE SEQUENCE [LARGE SCALE GENOMIC DNA]</scope>
    <source>
        <strain evidence="1 2">ITUB/BR/1977/M4964</strain>
    </source>
</reference>
<protein>
    <submittedName>
        <fullName evidence="1">Uncharacterized protein</fullName>
    </submittedName>
</protein>
<dbReference type="AlphaFoldDB" id="A0AAW3A889"/>
<evidence type="ECO:0000313" key="2">
    <source>
        <dbReference type="Proteomes" id="UP001482455"/>
    </source>
</evidence>
<evidence type="ECO:0000313" key="1">
    <source>
        <dbReference type="EMBL" id="KAL0501574.1"/>
    </source>
</evidence>
<gene>
    <name evidence="1" type="ORF">Q4I30_005293</name>
</gene>
<sequence length="230" mass="24641">MGDGNTLSAPACLERFAAGWHLYGRAATEVATGATTGVTTGVVREGQARTSSEFSLWATSNSRAGTARISAFATHPHTHTNFFFAVPAALWIQRRAVENKYVSRLWLTLRQAAELFGTHLFPERANGNPVLYCNHFTAGVGATALYCADQFADGDAVFPSARPLDIVVKGVSLASTNLHGFPLLARCIREEMTNGTGGVTDLAPIRPHAMPAATRRCFSTVSDVRPSDCI</sequence>
<dbReference type="EMBL" id="JBAMZL010000030">
    <property type="protein sequence ID" value="KAL0501574.1"/>
    <property type="molecule type" value="Genomic_DNA"/>
</dbReference>
<organism evidence="1 2">
    <name type="scientific">Leishmania utingensis</name>
    <dbReference type="NCBI Taxonomy" id="653362"/>
    <lineage>
        <taxon>Eukaryota</taxon>
        <taxon>Discoba</taxon>
        <taxon>Euglenozoa</taxon>
        <taxon>Kinetoplastea</taxon>
        <taxon>Metakinetoplastina</taxon>
        <taxon>Trypanosomatida</taxon>
        <taxon>Trypanosomatidae</taxon>
        <taxon>Leishmaniinae</taxon>
        <taxon>Leishmania</taxon>
    </lineage>
</organism>
<proteinExistence type="predicted"/>
<dbReference type="Proteomes" id="UP001482455">
    <property type="component" value="Unassembled WGS sequence"/>
</dbReference>
<keyword evidence="2" id="KW-1185">Reference proteome</keyword>
<comment type="caution">
    <text evidence="1">The sequence shown here is derived from an EMBL/GenBank/DDBJ whole genome shotgun (WGS) entry which is preliminary data.</text>
</comment>
<accession>A0AAW3A889</accession>